<dbReference type="PANTHER" id="PTHR11707">
    <property type="entry name" value="L-ASPARAGINASE"/>
    <property type="match status" value="1"/>
</dbReference>
<dbReference type="InterPro" id="IPR041725">
    <property type="entry name" value="L-asparaginase_I"/>
</dbReference>
<accession>A0A7J4IV92</accession>
<dbReference type="SMART" id="SM00870">
    <property type="entry name" value="Asparaginase"/>
    <property type="match status" value="1"/>
</dbReference>
<dbReference type="PANTHER" id="PTHR11707:SF28">
    <property type="entry name" value="60 KDA LYSOPHOSPHOLIPASE"/>
    <property type="match status" value="1"/>
</dbReference>
<dbReference type="InterPro" id="IPR027473">
    <property type="entry name" value="L-asparaginase_C"/>
</dbReference>
<dbReference type="InterPro" id="IPR006034">
    <property type="entry name" value="Asparaginase/glutaminase-like"/>
</dbReference>
<dbReference type="AlphaFoldDB" id="A0A7J4IV92"/>
<proteinExistence type="predicted"/>
<evidence type="ECO:0000259" key="3">
    <source>
        <dbReference type="Pfam" id="PF17763"/>
    </source>
</evidence>
<protein>
    <submittedName>
        <fullName evidence="4">Asparaginase</fullName>
    </submittedName>
</protein>
<dbReference type="InterPro" id="IPR027474">
    <property type="entry name" value="L-asparaginase_N"/>
</dbReference>
<dbReference type="PIRSF" id="PIRSF001220">
    <property type="entry name" value="L-ASNase_gatD"/>
    <property type="match status" value="1"/>
</dbReference>
<dbReference type="Gene3D" id="3.40.50.40">
    <property type="match status" value="1"/>
</dbReference>
<dbReference type="PRINTS" id="PR00139">
    <property type="entry name" value="ASNGLNASE"/>
</dbReference>
<name>A0A7J4IV92_9ARCH</name>
<dbReference type="InterPro" id="IPR040919">
    <property type="entry name" value="Asparaginase_C"/>
</dbReference>
<dbReference type="InterPro" id="IPR006033">
    <property type="entry name" value="AsnA_fam"/>
</dbReference>
<organism evidence="4 5">
    <name type="scientific">Candidatus Iainarchaeum sp</name>
    <dbReference type="NCBI Taxonomy" id="3101447"/>
    <lineage>
        <taxon>Archaea</taxon>
        <taxon>Candidatus Iainarchaeota</taxon>
        <taxon>Candidatus Iainarchaeia</taxon>
        <taxon>Candidatus Iainarchaeales</taxon>
        <taxon>Candidatus Iainarchaeaceae</taxon>
        <taxon>Candidatus Iainarchaeum</taxon>
    </lineage>
</organism>
<keyword evidence="1" id="KW-0378">Hydrolase</keyword>
<dbReference type="PROSITE" id="PS51732">
    <property type="entry name" value="ASN_GLN_ASE_3"/>
    <property type="match status" value="1"/>
</dbReference>
<dbReference type="CDD" id="cd08963">
    <property type="entry name" value="L-asparaginase_I"/>
    <property type="match status" value="1"/>
</dbReference>
<dbReference type="NCBIfam" id="TIGR00519">
    <property type="entry name" value="asnASE_I"/>
    <property type="match status" value="1"/>
</dbReference>
<reference evidence="5" key="1">
    <citation type="journal article" date="2020" name="bioRxiv">
        <title>A rank-normalized archaeal taxonomy based on genome phylogeny resolves widespread incomplete and uneven classifications.</title>
        <authorList>
            <person name="Rinke C."/>
            <person name="Chuvochina M."/>
            <person name="Mussig A.J."/>
            <person name="Chaumeil P.-A."/>
            <person name="Waite D.W."/>
            <person name="Whitman W.B."/>
            <person name="Parks D.H."/>
            <person name="Hugenholtz P."/>
        </authorList>
    </citation>
    <scope>NUCLEOTIDE SEQUENCE [LARGE SCALE GENOMIC DNA]</scope>
</reference>
<sequence>MKHRKPRVLVIGTGGAISAKPFKGKWKYGEFAEEDLIDIVSGIREKFDIKTANIFRMDSSDIKPEHWLTLANSIYYNMEEFDGIVVTMGTDTMHYADTAIAFLIQNNNIPIVFTGSVVDPTELNTDAKWNLREAITVAGTADIAETVLVFNGRIFRATRTKKINASEFTAFRSGSDVPLGKIQQFIELMQPYRKRGKRKPVLYNKLETKVMLFRMFPGFNGECIKNAVDLGYKGLVLQGYGLGNIPMHDESIRDGINYAYRKSVPIVVTSDCILGSFWQHIYEAEIGSRLKGMKIIPVYDMLTETAYVKLMWVLAKTNKFSEVKKMMQKNYAGEISKFNKNKGKQIT</sequence>
<dbReference type="PIRSF" id="PIRSF500176">
    <property type="entry name" value="L_ASNase"/>
    <property type="match status" value="1"/>
</dbReference>
<dbReference type="Pfam" id="PF00710">
    <property type="entry name" value="Asparaginase"/>
    <property type="match status" value="1"/>
</dbReference>
<feature type="domain" description="L-asparaginase N-terminal" evidence="2">
    <location>
        <begin position="7"/>
        <end position="187"/>
    </location>
</feature>
<evidence type="ECO:0000256" key="1">
    <source>
        <dbReference type="ARBA" id="ARBA00022801"/>
    </source>
</evidence>
<dbReference type="GO" id="GO:0006520">
    <property type="term" value="P:amino acid metabolic process"/>
    <property type="evidence" value="ECO:0007669"/>
    <property type="project" value="InterPro"/>
</dbReference>
<comment type="caution">
    <text evidence="4">The sequence shown here is derived from an EMBL/GenBank/DDBJ whole genome shotgun (WGS) entry which is preliminary data.</text>
</comment>
<dbReference type="GO" id="GO:0004067">
    <property type="term" value="F:asparaginase activity"/>
    <property type="evidence" value="ECO:0007669"/>
    <property type="project" value="UniProtKB-UniRule"/>
</dbReference>
<dbReference type="SUPFAM" id="SSF53774">
    <property type="entry name" value="Glutaminase/Asparaginase"/>
    <property type="match status" value="1"/>
</dbReference>
<dbReference type="Gene3D" id="3.40.50.1170">
    <property type="entry name" value="L-asparaginase, N-terminal domain"/>
    <property type="match status" value="1"/>
</dbReference>
<feature type="domain" description="Asparaginase/glutaminase C-terminal" evidence="3">
    <location>
        <begin position="209"/>
        <end position="327"/>
    </location>
</feature>
<gene>
    <name evidence="4" type="ORF">HA237_02825</name>
</gene>
<evidence type="ECO:0000313" key="5">
    <source>
        <dbReference type="Proteomes" id="UP000577419"/>
    </source>
</evidence>
<dbReference type="InterPro" id="IPR037152">
    <property type="entry name" value="L-asparaginase_N_sf"/>
</dbReference>
<dbReference type="Proteomes" id="UP000577419">
    <property type="component" value="Unassembled WGS sequence"/>
</dbReference>
<dbReference type="EMBL" id="DUFG01000015">
    <property type="protein sequence ID" value="HIH08279.1"/>
    <property type="molecule type" value="Genomic_DNA"/>
</dbReference>
<dbReference type="Pfam" id="PF17763">
    <property type="entry name" value="Asparaginase_C"/>
    <property type="match status" value="1"/>
</dbReference>
<evidence type="ECO:0000259" key="2">
    <source>
        <dbReference type="Pfam" id="PF00710"/>
    </source>
</evidence>
<evidence type="ECO:0000313" key="4">
    <source>
        <dbReference type="EMBL" id="HIH08279.1"/>
    </source>
</evidence>
<dbReference type="InterPro" id="IPR036152">
    <property type="entry name" value="Asp/glu_Ase-like_sf"/>
</dbReference>